<feature type="transmembrane region" description="Helical" evidence="1">
    <location>
        <begin position="176"/>
        <end position="199"/>
    </location>
</feature>
<evidence type="ECO:0000313" key="4">
    <source>
        <dbReference type="Proteomes" id="UP000708576"/>
    </source>
</evidence>
<name>A0ABS5JZ62_9BACT</name>
<dbReference type="Pfam" id="PF13386">
    <property type="entry name" value="DsbD_2"/>
    <property type="match status" value="1"/>
</dbReference>
<evidence type="ECO:0000313" key="3">
    <source>
        <dbReference type="EMBL" id="MBS2100188.1"/>
    </source>
</evidence>
<organism evidence="3 4">
    <name type="scientific">Carboxylicivirga linearis</name>
    <dbReference type="NCBI Taxonomy" id="1628157"/>
    <lineage>
        <taxon>Bacteria</taxon>
        <taxon>Pseudomonadati</taxon>
        <taxon>Bacteroidota</taxon>
        <taxon>Bacteroidia</taxon>
        <taxon>Marinilabiliales</taxon>
        <taxon>Marinilabiliaceae</taxon>
        <taxon>Carboxylicivirga</taxon>
    </lineage>
</organism>
<reference evidence="3 4" key="1">
    <citation type="journal article" date="2015" name="Int. J. Syst. Evol. Microbiol.">
        <title>Carboxylicivirga linearis sp. nov., isolated from a sea cucumber culture pond.</title>
        <authorList>
            <person name="Wang F.Q."/>
            <person name="Zhou Y.X."/>
            <person name="Lin X.Z."/>
            <person name="Chen G.J."/>
            <person name="Du Z.J."/>
        </authorList>
    </citation>
    <scope>NUCLEOTIDE SEQUENCE [LARGE SCALE GENOMIC DNA]</scope>
    <source>
        <strain evidence="3 4">FB218</strain>
    </source>
</reference>
<feature type="domain" description="Urease accessory protein UreH-like transmembrane" evidence="2">
    <location>
        <begin position="19"/>
        <end position="226"/>
    </location>
</feature>
<dbReference type="RefSeq" id="WP_212217571.1">
    <property type="nucleotide sequence ID" value="NZ_JAGUCO010000019.1"/>
</dbReference>
<keyword evidence="1" id="KW-1133">Transmembrane helix</keyword>
<accession>A0ABS5JZ62</accession>
<keyword evidence="4" id="KW-1185">Reference proteome</keyword>
<comment type="caution">
    <text evidence="3">The sequence shown here is derived from an EMBL/GenBank/DDBJ whole genome shotgun (WGS) entry which is preliminary data.</text>
</comment>
<dbReference type="Proteomes" id="UP000708576">
    <property type="component" value="Unassembled WGS sequence"/>
</dbReference>
<proteinExistence type="predicted"/>
<keyword evidence="1" id="KW-0812">Transmembrane</keyword>
<dbReference type="PANTHER" id="PTHR31272:SF4">
    <property type="entry name" value="CYTOCHROME C-TYPE BIOGENESIS PROTEIN HI_1454-RELATED"/>
    <property type="match status" value="1"/>
</dbReference>
<dbReference type="EMBL" id="JAGUCO010000019">
    <property type="protein sequence ID" value="MBS2100188.1"/>
    <property type="molecule type" value="Genomic_DNA"/>
</dbReference>
<protein>
    <submittedName>
        <fullName evidence="3">Sulfite exporter TauE/SafE family protein</fullName>
    </submittedName>
</protein>
<dbReference type="NCBIfam" id="NF040495">
    <property type="entry name" value="tranport_ArsG"/>
    <property type="match status" value="1"/>
</dbReference>
<evidence type="ECO:0000256" key="1">
    <source>
        <dbReference type="SAM" id="Phobius"/>
    </source>
</evidence>
<evidence type="ECO:0000259" key="2">
    <source>
        <dbReference type="Pfam" id="PF13386"/>
    </source>
</evidence>
<feature type="transmembrane region" description="Helical" evidence="1">
    <location>
        <begin position="95"/>
        <end position="115"/>
    </location>
</feature>
<dbReference type="InterPro" id="IPR039447">
    <property type="entry name" value="UreH-like_TM_dom"/>
</dbReference>
<sequence>MEEFLSGLYSNSSAPVWSALLLGLMTAISPCPLASNITAIGFISKDIENRNKVFINGLVYTLGRVFSYSLLAAILVFGADQIKIAGVFQQYGEKILGPALIIIGLVMLGVINLKLWGANGLTSRFQNKQKHSYTDAFLLGVLFALTFCPYSGVLFFGMLIPLTIESSAGMLLPPVFAIATGIPVVIFAWLLAYTVSGVGTLYNKIKTFEVWFRRVVAVTFVGIGIYYTIAVWI</sequence>
<dbReference type="PANTHER" id="PTHR31272">
    <property type="entry name" value="CYTOCHROME C-TYPE BIOGENESIS PROTEIN HI_1454-RELATED"/>
    <property type="match status" value="1"/>
</dbReference>
<feature type="transmembrane region" description="Helical" evidence="1">
    <location>
        <begin position="20"/>
        <end position="42"/>
    </location>
</feature>
<dbReference type="InterPro" id="IPR051790">
    <property type="entry name" value="Cytochrome_c-biogenesis_DsbD"/>
</dbReference>
<feature type="transmembrane region" description="Helical" evidence="1">
    <location>
        <begin position="136"/>
        <end position="164"/>
    </location>
</feature>
<feature type="transmembrane region" description="Helical" evidence="1">
    <location>
        <begin position="54"/>
        <end position="75"/>
    </location>
</feature>
<keyword evidence="1" id="KW-0472">Membrane</keyword>
<feature type="transmembrane region" description="Helical" evidence="1">
    <location>
        <begin position="211"/>
        <end position="232"/>
    </location>
</feature>
<gene>
    <name evidence="3" type="ORF">KEM10_18020</name>
</gene>